<keyword evidence="2" id="KW-1185">Reference proteome</keyword>
<organism evidence="1 2">
    <name type="scientific">Natronobacterium texcoconense</name>
    <dbReference type="NCBI Taxonomy" id="1095778"/>
    <lineage>
        <taxon>Archaea</taxon>
        <taxon>Methanobacteriati</taxon>
        <taxon>Methanobacteriota</taxon>
        <taxon>Stenosarchaea group</taxon>
        <taxon>Halobacteria</taxon>
        <taxon>Halobacteriales</taxon>
        <taxon>Natrialbaceae</taxon>
        <taxon>Natronobacterium</taxon>
    </lineage>
</organism>
<dbReference type="RefSeq" id="WP_139169305.1">
    <property type="nucleotide sequence ID" value="NZ_FNLC01000003.1"/>
</dbReference>
<reference evidence="2" key="1">
    <citation type="submission" date="2016-10" db="EMBL/GenBank/DDBJ databases">
        <authorList>
            <person name="Varghese N."/>
            <person name="Submissions S."/>
        </authorList>
    </citation>
    <scope>NUCLEOTIDE SEQUENCE [LARGE SCALE GENOMIC DNA]</scope>
    <source>
        <strain evidence="2">DSM 24767</strain>
    </source>
</reference>
<dbReference type="OrthoDB" id="189780at2157"/>
<protein>
    <submittedName>
        <fullName evidence="1">Uncharacterized protein</fullName>
    </submittedName>
</protein>
<gene>
    <name evidence="1" type="ORF">SAMN04489842_3078</name>
</gene>
<evidence type="ECO:0000313" key="2">
    <source>
        <dbReference type="Proteomes" id="UP000198848"/>
    </source>
</evidence>
<dbReference type="AlphaFoldDB" id="A0A1H1HVC2"/>
<accession>A0A1H1HVC2</accession>
<name>A0A1H1HVC2_NATTX</name>
<dbReference type="Proteomes" id="UP000198848">
    <property type="component" value="Unassembled WGS sequence"/>
</dbReference>
<sequence length="245" mass="27138">MSQTLNIYVWEHVNVDDSDIDDAIDAVEDLAEQVDYDFNINGGTEPYEGVSDHSDIFDLLDSFAKHVKDNFPRDPIPTDIHLLIFHSYGDLPIIDGLNAGAARGAVGKGWGADDFDNEGAIATANVNSSVMGSYLYDSGTQTFKNTVIHEVFHTLVWYQTDHYSAPAEDCSDYSHGNWDHSMGGITSFDEVTPMRTWYTGQTDYGDNPAPCDSCYDNGSPDEVTPDLTFCATSEANEHKDEVDFY</sequence>
<dbReference type="EMBL" id="FNLC01000003">
    <property type="protein sequence ID" value="SDR29363.1"/>
    <property type="molecule type" value="Genomic_DNA"/>
</dbReference>
<proteinExistence type="predicted"/>
<dbReference type="STRING" id="1095778.SAMN04489842_3078"/>
<evidence type="ECO:0000313" key="1">
    <source>
        <dbReference type="EMBL" id="SDR29363.1"/>
    </source>
</evidence>